<protein>
    <submittedName>
        <fullName evidence="1">Uncharacterized protein</fullName>
    </submittedName>
</protein>
<organism evidence="1 2">
    <name type="scientific">Coregonus suidteri</name>
    <dbReference type="NCBI Taxonomy" id="861788"/>
    <lineage>
        <taxon>Eukaryota</taxon>
        <taxon>Metazoa</taxon>
        <taxon>Chordata</taxon>
        <taxon>Craniata</taxon>
        <taxon>Vertebrata</taxon>
        <taxon>Euteleostomi</taxon>
        <taxon>Actinopterygii</taxon>
        <taxon>Neopterygii</taxon>
        <taxon>Teleostei</taxon>
        <taxon>Protacanthopterygii</taxon>
        <taxon>Salmoniformes</taxon>
        <taxon>Salmonidae</taxon>
        <taxon>Coregoninae</taxon>
        <taxon>Coregonus</taxon>
    </lineage>
</organism>
<evidence type="ECO:0000313" key="2">
    <source>
        <dbReference type="Proteomes" id="UP001356427"/>
    </source>
</evidence>
<dbReference type="Gene3D" id="3.60.10.10">
    <property type="entry name" value="Endonuclease/exonuclease/phosphatase"/>
    <property type="match status" value="1"/>
</dbReference>
<proteinExistence type="predicted"/>
<dbReference type="Proteomes" id="UP001356427">
    <property type="component" value="Unassembled WGS sequence"/>
</dbReference>
<dbReference type="EMBL" id="JAGTTL010000020">
    <property type="protein sequence ID" value="KAK6307222.1"/>
    <property type="molecule type" value="Genomic_DNA"/>
</dbReference>
<keyword evidence="2" id="KW-1185">Reference proteome</keyword>
<evidence type="ECO:0000313" key="1">
    <source>
        <dbReference type="EMBL" id="KAK6307222.1"/>
    </source>
</evidence>
<gene>
    <name evidence="1" type="ORF">J4Q44_G00223700</name>
</gene>
<sequence>MLQPIITQGSEVHAKSPPLCVATTHLLFNSRRGDLKLAQLAMLLAEIDCILRNCKSAEPGNLQYNHDFLRQLRFCEAVCVRPQELELIPRVNDNNLILRTSILLHQDRLSPTT</sequence>
<dbReference type="InterPro" id="IPR036691">
    <property type="entry name" value="Endo/exonu/phosph_ase_sf"/>
</dbReference>
<dbReference type="AlphaFoldDB" id="A0AAN8QZB6"/>
<reference evidence="1 2" key="1">
    <citation type="submission" date="2021-04" db="EMBL/GenBank/DDBJ databases">
        <authorList>
            <person name="De Guttry C."/>
            <person name="Zahm M."/>
            <person name="Klopp C."/>
            <person name="Cabau C."/>
            <person name="Louis A."/>
            <person name="Berthelot C."/>
            <person name="Parey E."/>
            <person name="Roest Crollius H."/>
            <person name="Montfort J."/>
            <person name="Robinson-Rechavi M."/>
            <person name="Bucao C."/>
            <person name="Bouchez O."/>
            <person name="Gislard M."/>
            <person name="Lluch J."/>
            <person name="Milhes M."/>
            <person name="Lampietro C."/>
            <person name="Lopez Roques C."/>
            <person name="Donnadieu C."/>
            <person name="Braasch I."/>
            <person name="Desvignes T."/>
            <person name="Postlethwait J."/>
            <person name="Bobe J."/>
            <person name="Wedekind C."/>
            <person name="Guiguen Y."/>
        </authorList>
    </citation>
    <scope>NUCLEOTIDE SEQUENCE [LARGE SCALE GENOMIC DNA]</scope>
    <source>
        <strain evidence="1">Cs_M1</strain>
        <tissue evidence="1">Blood</tissue>
    </source>
</reference>
<accession>A0AAN8QZB6</accession>
<name>A0AAN8QZB6_9TELE</name>
<comment type="caution">
    <text evidence="1">The sequence shown here is derived from an EMBL/GenBank/DDBJ whole genome shotgun (WGS) entry which is preliminary data.</text>
</comment>